<feature type="active site" description="Nucleophile" evidence="4">
    <location>
        <position position="51"/>
    </location>
</feature>
<dbReference type="PANTHER" id="PTHR11142:SF0">
    <property type="entry name" value="TRNA PSEUDOURIDINE SYNTHASE-LIKE 1"/>
    <property type="match status" value="1"/>
</dbReference>
<protein>
    <recommendedName>
        <fullName evidence="4">tRNA pseudouridine synthase A</fullName>
        <ecNumber evidence="4">5.4.99.12</ecNumber>
    </recommendedName>
    <alternativeName>
        <fullName evidence="4">tRNA pseudouridine(38-40) synthase</fullName>
    </alternativeName>
    <alternativeName>
        <fullName evidence="4">tRNA pseudouridylate synthase I</fullName>
    </alternativeName>
    <alternativeName>
        <fullName evidence="4">tRNA-uridine isomerase I</fullName>
    </alternativeName>
</protein>
<sequence length="248" mass="28359">MRYFIELAYRGTRYHGWQIQANALSVQEAFNKGLSTLLKEEVTTIGSGRTDTGVHALQQYVHFDTEKVLLPHPHIYQLNALLPPDIVVKQLFSVSGKAHARFDAIARSYEYRISTCKNPFLTDMCYLYTKSLDVSQMNEAASILLRHTDFESFSLVKTDVSHFKCQIYKAWWEVSGEKVIFYIQANRFLRGMVRAIVGTLMDVGLGKLSIQEFEEIIQSKDRRKAGRAVPPQGLFLTQVQYNGPIENL</sequence>
<evidence type="ECO:0000256" key="5">
    <source>
        <dbReference type="RuleBase" id="RU003792"/>
    </source>
</evidence>
<comment type="function">
    <text evidence="4">Formation of pseudouridine at positions 38, 39 and 40 in the anticodon stem and loop of transfer RNAs.</text>
</comment>
<dbReference type="Proteomes" id="UP001168528">
    <property type="component" value="Unassembled WGS sequence"/>
</dbReference>
<comment type="caution">
    <text evidence="7">The sequence shown here is derived from an EMBL/GenBank/DDBJ whole genome shotgun (WGS) entry which is preliminary data.</text>
</comment>
<comment type="catalytic activity">
    <reaction evidence="4 5">
        <text>uridine(38/39/40) in tRNA = pseudouridine(38/39/40) in tRNA</text>
        <dbReference type="Rhea" id="RHEA:22376"/>
        <dbReference type="Rhea" id="RHEA-COMP:10085"/>
        <dbReference type="Rhea" id="RHEA-COMP:10087"/>
        <dbReference type="ChEBI" id="CHEBI:65314"/>
        <dbReference type="ChEBI" id="CHEBI:65315"/>
        <dbReference type="EC" id="5.4.99.12"/>
    </reaction>
</comment>
<dbReference type="EMBL" id="JAUKPO010000014">
    <property type="protein sequence ID" value="MDO1448868.1"/>
    <property type="molecule type" value="Genomic_DNA"/>
</dbReference>
<evidence type="ECO:0000313" key="7">
    <source>
        <dbReference type="EMBL" id="MDO1448868.1"/>
    </source>
</evidence>
<evidence type="ECO:0000256" key="1">
    <source>
        <dbReference type="ARBA" id="ARBA00009375"/>
    </source>
</evidence>
<dbReference type="Gene3D" id="3.30.70.580">
    <property type="entry name" value="Pseudouridine synthase I, catalytic domain, N-terminal subdomain"/>
    <property type="match status" value="1"/>
</dbReference>
<evidence type="ECO:0000259" key="6">
    <source>
        <dbReference type="Pfam" id="PF01416"/>
    </source>
</evidence>
<dbReference type="EC" id="5.4.99.12" evidence="4"/>
<gene>
    <name evidence="4 7" type="primary">truA</name>
    <name evidence="7" type="ORF">Q0590_21500</name>
</gene>
<keyword evidence="3 4" id="KW-0413">Isomerase</keyword>
<keyword evidence="8" id="KW-1185">Reference proteome</keyword>
<dbReference type="PANTHER" id="PTHR11142">
    <property type="entry name" value="PSEUDOURIDYLATE SYNTHASE"/>
    <property type="match status" value="1"/>
</dbReference>
<evidence type="ECO:0000256" key="3">
    <source>
        <dbReference type="ARBA" id="ARBA00023235"/>
    </source>
</evidence>
<dbReference type="SUPFAM" id="SSF55120">
    <property type="entry name" value="Pseudouridine synthase"/>
    <property type="match status" value="1"/>
</dbReference>
<dbReference type="InterPro" id="IPR020094">
    <property type="entry name" value="TruA/RsuA/RluB/E/F_N"/>
</dbReference>
<reference evidence="7" key="1">
    <citation type="submission" date="2023-07" db="EMBL/GenBank/DDBJ databases">
        <title>The genome sequence of Rhodocytophaga aerolata KACC 12507.</title>
        <authorList>
            <person name="Zhang X."/>
        </authorList>
    </citation>
    <scope>NUCLEOTIDE SEQUENCE</scope>
    <source>
        <strain evidence="7">KACC 12507</strain>
    </source>
</reference>
<accession>A0ABT8RCB6</accession>
<evidence type="ECO:0000313" key="8">
    <source>
        <dbReference type="Proteomes" id="UP001168528"/>
    </source>
</evidence>
<dbReference type="PIRSF" id="PIRSF001430">
    <property type="entry name" value="tRNA_psdUrid_synth"/>
    <property type="match status" value="1"/>
</dbReference>
<name>A0ABT8RCB6_9BACT</name>
<dbReference type="CDD" id="cd02570">
    <property type="entry name" value="PseudoU_synth_EcTruA"/>
    <property type="match status" value="1"/>
</dbReference>
<dbReference type="HAMAP" id="MF_00171">
    <property type="entry name" value="TruA"/>
    <property type="match status" value="1"/>
</dbReference>
<dbReference type="NCBIfam" id="TIGR00071">
    <property type="entry name" value="hisT_truA"/>
    <property type="match status" value="1"/>
</dbReference>
<comment type="subunit">
    <text evidence="4">Homodimer.</text>
</comment>
<dbReference type="InterPro" id="IPR020097">
    <property type="entry name" value="PsdUridine_synth_TruA_a/b_dom"/>
</dbReference>
<evidence type="ECO:0000256" key="4">
    <source>
        <dbReference type="HAMAP-Rule" id="MF_00171"/>
    </source>
</evidence>
<dbReference type="GO" id="GO:0160147">
    <property type="term" value="F:tRNA pseudouridine(38-40) synthase activity"/>
    <property type="evidence" value="ECO:0007669"/>
    <property type="project" value="UniProtKB-EC"/>
</dbReference>
<dbReference type="RefSeq" id="WP_302039668.1">
    <property type="nucleotide sequence ID" value="NZ_JAUKPO010000014.1"/>
</dbReference>
<dbReference type="Pfam" id="PF01416">
    <property type="entry name" value="PseudoU_synth_1"/>
    <property type="match status" value="1"/>
</dbReference>
<feature type="domain" description="Pseudouridine synthase I TruA alpha/beta" evidence="6">
    <location>
        <begin position="147"/>
        <end position="242"/>
    </location>
</feature>
<keyword evidence="2 4" id="KW-0819">tRNA processing</keyword>
<comment type="caution">
    <text evidence="4">Lacks conserved residue(s) required for the propagation of feature annotation.</text>
</comment>
<dbReference type="InterPro" id="IPR020103">
    <property type="entry name" value="PsdUridine_synth_cat_dom_sf"/>
</dbReference>
<proteinExistence type="inferred from homology"/>
<feature type="binding site" evidence="4">
    <location>
        <position position="109"/>
    </location>
    <ligand>
        <name>substrate</name>
    </ligand>
</feature>
<evidence type="ECO:0000256" key="2">
    <source>
        <dbReference type="ARBA" id="ARBA00022694"/>
    </source>
</evidence>
<dbReference type="InterPro" id="IPR020095">
    <property type="entry name" value="PsdUridine_synth_TruA_C"/>
</dbReference>
<dbReference type="InterPro" id="IPR001406">
    <property type="entry name" value="PsdUridine_synth_TruA"/>
</dbReference>
<comment type="similarity">
    <text evidence="1 4 5">Belongs to the tRNA pseudouridine synthase TruA family.</text>
</comment>
<dbReference type="Gene3D" id="3.30.70.660">
    <property type="entry name" value="Pseudouridine synthase I, catalytic domain, C-terminal subdomain"/>
    <property type="match status" value="1"/>
</dbReference>
<organism evidence="7 8">
    <name type="scientific">Rhodocytophaga aerolata</name>
    <dbReference type="NCBI Taxonomy" id="455078"/>
    <lineage>
        <taxon>Bacteria</taxon>
        <taxon>Pseudomonadati</taxon>
        <taxon>Bacteroidota</taxon>
        <taxon>Cytophagia</taxon>
        <taxon>Cytophagales</taxon>
        <taxon>Rhodocytophagaceae</taxon>
        <taxon>Rhodocytophaga</taxon>
    </lineage>
</organism>